<evidence type="ECO:0000313" key="1">
    <source>
        <dbReference type="EMBL" id="MDX6181133.1"/>
    </source>
</evidence>
<evidence type="ECO:0000313" key="3">
    <source>
        <dbReference type="Proteomes" id="UP001270053"/>
    </source>
</evidence>
<protein>
    <submittedName>
        <fullName evidence="2">Uncharacterized protein</fullName>
    </submittedName>
</protein>
<sequence>MVLGEIVFYISISLIVIVQVCKFFKQSDEDKEYDRKLKESLKDEFIYDPETGTKLTLEQAESGHWIPHNNLNRVKSKEEIEKFYFGREKDAEELINHLKVSGYEYNKLTNSQIKILEHTKIFEKYDDWSYSNSFSFDNGKNFIFFPAVEYKAQNNYQNNFNESQIMFWIKNEKLTGHFYLREKTNFESISDLLRNDDDIKLNDYEIFTYKKSNNILNIIRTLKFFEKEKELEIEIKGENLLVKTLKFPNMEDFLRVEKIIKNVR</sequence>
<name>A0AAJ2SE90_9FLAO</name>
<keyword evidence="4" id="KW-1185">Reference proteome</keyword>
<dbReference type="EMBL" id="JAWXVH010000001">
    <property type="protein sequence ID" value="MDX6184734.1"/>
    <property type="molecule type" value="Genomic_DNA"/>
</dbReference>
<evidence type="ECO:0000313" key="2">
    <source>
        <dbReference type="EMBL" id="MDX6184734.1"/>
    </source>
</evidence>
<dbReference type="Proteomes" id="UP001278738">
    <property type="component" value="Unassembled WGS sequence"/>
</dbReference>
<evidence type="ECO:0000313" key="4">
    <source>
        <dbReference type="Proteomes" id="UP001278738"/>
    </source>
</evidence>
<comment type="caution">
    <text evidence="2">The sequence shown here is derived from an EMBL/GenBank/DDBJ whole genome shotgun (WGS) entry which is preliminary data.</text>
</comment>
<organism evidence="2 3">
    <name type="scientific">Flavobacterium flavipigmentatum</name>
    <dbReference type="NCBI Taxonomy" id="2893884"/>
    <lineage>
        <taxon>Bacteria</taxon>
        <taxon>Pseudomonadati</taxon>
        <taxon>Bacteroidota</taxon>
        <taxon>Flavobacteriia</taxon>
        <taxon>Flavobacteriales</taxon>
        <taxon>Flavobacteriaceae</taxon>
        <taxon>Flavobacterium</taxon>
    </lineage>
</organism>
<reference evidence="2 4" key="1">
    <citation type="submission" date="2023-11" db="EMBL/GenBank/DDBJ databases">
        <title>Unpublished Manusciprt.</title>
        <authorList>
            <person name="Saticioglu I.B."/>
            <person name="Ay H."/>
            <person name="Ajmi N."/>
            <person name="Altun S."/>
            <person name="Duman M."/>
        </authorList>
    </citation>
    <scope>NUCLEOTIDE SEQUENCE</scope>
    <source>
        <strain evidence="1 4">Fl-33</strain>
        <strain evidence="2">Fl-77</strain>
    </source>
</reference>
<dbReference type="Proteomes" id="UP001270053">
    <property type="component" value="Unassembled WGS sequence"/>
</dbReference>
<dbReference type="EMBL" id="JAWXVG010000001">
    <property type="protein sequence ID" value="MDX6181133.1"/>
    <property type="molecule type" value="Genomic_DNA"/>
</dbReference>
<dbReference type="AlphaFoldDB" id="A0AAJ2SE90"/>
<proteinExistence type="predicted"/>
<gene>
    <name evidence="1" type="ORF">SGQ18_03135</name>
    <name evidence="2" type="ORF">SGQ44_03140</name>
</gene>
<accession>A0AAJ2SE90</accession>
<dbReference type="RefSeq" id="WP_229975774.1">
    <property type="nucleotide sequence ID" value="NZ_CP087133.1"/>
</dbReference>